<protein>
    <submittedName>
        <fullName evidence="1">Uncharacterized protein</fullName>
    </submittedName>
</protein>
<dbReference type="AlphaFoldDB" id="A0A2I0X4S3"/>
<sequence>MPAGGPAIITRDKATNGFRNHNSQSHIARDSSSRNGMLVIKEPTAIKPISPIHVPGKGKEIMDCPINSKSMITGFKFKSNEGEASSSSRMKIYVNRFGNLNKERFVVTEQGGSLSLERESVSLNLTGFSIPRNNKFELLAEIEEGNGEKNAEGDFHNEDPGIEEDPTIVEAPPCEQVNSISNIYSCPNDCDNLEDQGLTISSPLNKGIYELLVMDYLLNTEKSSNIDVSQCISLDQGNASENERNCRDNNLRPKEKVVVKKENVELGLNSNANENGELLEQGELPQKGKEKDLIIDFKSSSTSHFHSDAFTDTNELEISAKCFAKDENDISFNKFHNKCGKKGKILVLQSA</sequence>
<gene>
    <name evidence="1" type="ORF">MA16_Dca006216</name>
</gene>
<accession>A0A2I0X4S3</accession>
<proteinExistence type="predicted"/>
<reference evidence="1 2" key="2">
    <citation type="journal article" date="2017" name="Nature">
        <title>The Apostasia genome and the evolution of orchids.</title>
        <authorList>
            <person name="Zhang G.Q."/>
            <person name="Liu K.W."/>
            <person name="Li Z."/>
            <person name="Lohaus R."/>
            <person name="Hsiao Y.Y."/>
            <person name="Niu S.C."/>
            <person name="Wang J.Y."/>
            <person name="Lin Y.C."/>
            <person name="Xu Q."/>
            <person name="Chen L.J."/>
            <person name="Yoshida K."/>
            <person name="Fujiwara S."/>
            <person name="Wang Z.W."/>
            <person name="Zhang Y.Q."/>
            <person name="Mitsuda N."/>
            <person name="Wang M."/>
            <person name="Liu G.H."/>
            <person name="Pecoraro L."/>
            <person name="Huang H.X."/>
            <person name="Xiao X.J."/>
            <person name="Lin M."/>
            <person name="Wu X.Y."/>
            <person name="Wu W.L."/>
            <person name="Chen Y.Y."/>
            <person name="Chang S.B."/>
            <person name="Sakamoto S."/>
            <person name="Ohme-Takagi M."/>
            <person name="Yagi M."/>
            <person name="Zeng S.J."/>
            <person name="Shen C.Y."/>
            <person name="Yeh C.M."/>
            <person name="Luo Y.B."/>
            <person name="Tsai W.C."/>
            <person name="Van de Peer Y."/>
            <person name="Liu Z.J."/>
        </authorList>
    </citation>
    <scope>NUCLEOTIDE SEQUENCE [LARGE SCALE GENOMIC DNA]</scope>
    <source>
        <tissue evidence="1">The whole plant</tissue>
    </source>
</reference>
<name>A0A2I0X4S3_9ASPA</name>
<dbReference type="Proteomes" id="UP000233837">
    <property type="component" value="Unassembled WGS sequence"/>
</dbReference>
<organism evidence="1 2">
    <name type="scientific">Dendrobium catenatum</name>
    <dbReference type="NCBI Taxonomy" id="906689"/>
    <lineage>
        <taxon>Eukaryota</taxon>
        <taxon>Viridiplantae</taxon>
        <taxon>Streptophyta</taxon>
        <taxon>Embryophyta</taxon>
        <taxon>Tracheophyta</taxon>
        <taxon>Spermatophyta</taxon>
        <taxon>Magnoliopsida</taxon>
        <taxon>Liliopsida</taxon>
        <taxon>Asparagales</taxon>
        <taxon>Orchidaceae</taxon>
        <taxon>Epidendroideae</taxon>
        <taxon>Malaxideae</taxon>
        <taxon>Dendrobiinae</taxon>
        <taxon>Dendrobium</taxon>
    </lineage>
</organism>
<evidence type="ECO:0000313" key="1">
    <source>
        <dbReference type="EMBL" id="PKU82918.1"/>
    </source>
</evidence>
<dbReference type="EMBL" id="KZ502155">
    <property type="protein sequence ID" value="PKU82918.1"/>
    <property type="molecule type" value="Genomic_DNA"/>
</dbReference>
<evidence type="ECO:0000313" key="2">
    <source>
        <dbReference type="Proteomes" id="UP000233837"/>
    </source>
</evidence>
<reference evidence="1 2" key="1">
    <citation type="journal article" date="2016" name="Sci. Rep.">
        <title>The Dendrobium catenatum Lindl. genome sequence provides insights into polysaccharide synthase, floral development and adaptive evolution.</title>
        <authorList>
            <person name="Zhang G.Q."/>
            <person name="Xu Q."/>
            <person name="Bian C."/>
            <person name="Tsai W.C."/>
            <person name="Yeh C.M."/>
            <person name="Liu K.W."/>
            <person name="Yoshida K."/>
            <person name="Zhang L.S."/>
            <person name="Chang S.B."/>
            <person name="Chen F."/>
            <person name="Shi Y."/>
            <person name="Su Y.Y."/>
            <person name="Zhang Y.Q."/>
            <person name="Chen L.J."/>
            <person name="Yin Y."/>
            <person name="Lin M."/>
            <person name="Huang H."/>
            <person name="Deng H."/>
            <person name="Wang Z.W."/>
            <person name="Zhu S.L."/>
            <person name="Zhao X."/>
            <person name="Deng C."/>
            <person name="Niu S.C."/>
            <person name="Huang J."/>
            <person name="Wang M."/>
            <person name="Liu G.H."/>
            <person name="Yang H.J."/>
            <person name="Xiao X.J."/>
            <person name="Hsiao Y.Y."/>
            <person name="Wu W.L."/>
            <person name="Chen Y.Y."/>
            <person name="Mitsuda N."/>
            <person name="Ohme-Takagi M."/>
            <person name="Luo Y.B."/>
            <person name="Van de Peer Y."/>
            <person name="Liu Z.J."/>
        </authorList>
    </citation>
    <scope>NUCLEOTIDE SEQUENCE [LARGE SCALE GENOMIC DNA]</scope>
    <source>
        <tissue evidence="1">The whole plant</tissue>
    </source>
</reference>
<keyword evidence="2" id="KW-1185">Reference proteome</keyword>